<evidence type="ECO:0000313" key="4">
    <source>
        <dbReference type="Proteomes" id="UP000254069"/>
    </source>
</evidence>
<evidence type="ECO:0000313" key="2">
    <source>
        <dbReference type="EMBL" id="BCV45469.1"/>
    </source>
</evidence>
<feature type="transmembrane region" description="Helical" evidence="1">
    <location>
        <begin position="23"/>
        <end position="41"/>
    </location>
</feature>
<keyword evidence="1" id="KW-1133">Transmembrane helix</keyword>
<accession>A0A3G4UNZ9</accession>
<feature type="transmembrane region" description="Helical" evidence="1">
    <location>
        <begin position="61"/>
        <end position="82"/>
    </location>
</feature>
<reference evidence="2" key="2">
    <citation type="submission" date="2021-05" db="EMBL/GenBank/DDBJ databases">
        <title>Molecular characterization for Shewanella algae harboring chromosomal blaOXA-55-like strains isolated from clinical and environment sample.</title>
        <authorList>
            <person name="Ohama Y."/>
            <person name="Aoki K."/>
            <person name="Harada S."/>
            <person name="Moriya K."/>
            <person name="Ishii Y."/>
            <person name="Tateda K."/>
        </authorList>
    </citation>
    <scope>NUCLEOTIDE SEQUENCE</scope>
    <source>
        <strain evidence="2">TUM17379</strain>
    </source>
</reference>
<sequence>MEPTGIIQEIEEPVNRSKVNRQLLLATSLSAVVAMALLLFGDQYAHLWQDESALQLSLFRPGFLLLIVSGLIVIPTSVVELIKAAKTPDRPLMLDMALLSIGVAVSMSYIGVFMTLFL</sequence>
<dbReference type="Proteomes" id="UP000254069">
    <property type="component" value="Unassembled WGS sequence"/>
</dbReference>
<name>A0A380BMR4_9GAMM</name>
<reference evidence="3 4" key="1">
    <citation type="submission" date="2018-06" db="EMBL/GenBank/DDBJ databases">
        <authorList>
            <consortium name="Pathogen Informatics"/>
            <person name="Doyle S."/>
        </authorList>
    </citation>
    <scope>NUCLEOTIDE SEQUENCE [LARGE SCALE GENOMIC DNA]</scope>
    <source>
        <strain evidence="3 4">NCTC10738</strain>
    </source>
</reference>
<keyword evidence="1" id="KW-0472">Membrane</keyword>
<dbReference type="AlphaFoldDB" id="A0A380BMR4"/>
<feature type="transmembrane region" description="Helical" evidence="1">
    <location>
        <begin position="94"/>
        <end position="117"/>
    </location>
</feature>
<dbReference type="EMBL" id="AP024613">
    <property type="protein sequence ID" value="BCV45469.1"/>
    <property type="molecule type" value="Genomic_DNA"/>
</dbReference>
<evidence type="ECO:0000256" key="1">
    <source>
        <dbReference type="SAM" id="Phobius"/>
    </source>
</evidence>
<protein>
    <submittedName>
        <fullName evidence="3">Uncharacterized protein</fullName>
    </submittedName>
</protein>
<organism evidence="3 4">
    <name type="scientific">Shewanella algae</name>
    <dbReference type="NCBI Taxonomy" id="38313"/>
    <lineage>
        <taxon>Bacteria</taxon>
        <taxon>Pseudomonadati</taxon>
        <taxon>Pseudomonadota</taxon>
        <taxon>Gammaproteobacteria</taxon>
        <taxon>Alteromonadales</taxon>
        <taxon>Shewanellaceae</taxon>
        <taxon>Shewanella</taxon>
    </lineage>
</organism>
<keyword evidence="4" id="KW-1185">Reference proteome</keyword>
<gene>
    <name evidence="3" type="ORF">NCTC10738_03531</name>
    <name evidence="2" type="ORF">TUM17379_24870</name>
</gene>
<dbReference type="EMBL" id="UGYO01000002">
    <property type="protein sequence ID" value="SUJ02749.1"/>
    <property type="molecule type" value="Genomic_DNA"/>
</dbReference>
<dbReference type="GeneID" id="93809608"/>
<dbReference type="Proteomes" id="UP000825078">
    <property type="component" value="Chromosome"/>
</dbReference>
<accession>A0A380BMR4</accession>
<dbReference type="RefSeq" id="WP_025011443.1">
    <property type="nucleotide sequence ID" value="NZ_AP024609.1"/>
</dbReference>
<proteinExistence type="predicted"/>
<evidence type="ECO:0000313" key="3">
    <source>
        <dbReference type="EMBL" id="SUJ02749.1"/>
    </source>
</evidence>
<keyword evidence="1" id="KW-0812">Transmembrane</keyword>